<proteinExistence type="predicted"/>
<dbReference type="InterPro" id="IPR019236">
    <property type="entry name" value="APP1_cat"/>
</dbReference>
<reference evidence="2" key="1">
    <citation type="submission" date="2023-03" db="EMBL/GenBank/DDBJ databases">
        <title>Emydomyces testavorans Genome Sequence.</title>
        <authorList>
            <person name="Hoyer L."/>
        </authorList>
    </citation>
    <scope>NUCLEOTIDE SEQUENCE</scope>
    <source>
        <strain evidence="2">16-2883</strain>
    </source>
</reference>
<dbReference type="GO" id="GO:0008195">
    <property type="term" value="F:phosphatidate phosphatase activity"/>
    <property type="evidence" value="ECO:0007669"/>
    <property type="project" value="InterPro"/>
</dbReference>
<dbReference type="Pfam" id="PF09949">
    <property type="entry name" value="APP1_cat"/>
    <property type="match status" value="1"/>
</dbReference>
<dbReference type="InterPro" id="IPR052935">
    <property type="entry name" value="Mg2+_PAP"/>
</dbReference>
<evidence type="ECO:0000259" key="1">
    <source>
        <dbReference type="Pfam" id="PF09949"/>
    </source>
</evidence>
<dbReference type="Proteomes" id="UP001219355">
    <property type="component" value="Chromosome 2"/>
</dbReference>
<evidence type="ECO:0000313" key="2">
    <source>
        <dbReference type="EMBL" id="WEW57924.1"/>
    </source>
</evidence>
<keyword evidence="3" id="KW-1185">Reference proteome</keyword>
<dbReference type="PANTHER" id="PTHR28208:SF2">
    <property type="entry name" value="PHOSPHATIDATE PHOSPHATASE APP1 CATALYTIC DOMAIN-CONTAINING PROTEIN"/>
    <property type="match status" value="1"/>
</dbReference>
<evidence type="ECO:0000313" key="3">
    <source>
        <dbReference type="Proteomes" id="UP001219355"/>
    </source>
</evidence>
<name>A0AAF0DFY8_9EURO</name>
<accession>A0AAF0DFY8</accession>
<dbReference type="EMBL" id="CP120628">
    <property type="protein sequence ID" value="WEW57924.1"/>
    <property type="molecule type" value="Genomic_DNA"/>
</dbReference>
<organism evidence="2 3">
    <name type="scientific">Emydomyces testavorans</name>
    <dbReference type="NCBI Taxonomy" id="2070801"/>
    <lineage>
        <taxon>Eukaryota</taxon>
        <taxon>Fungi</taxon>
        <taxon>Dikarya</taxon>
        <taxon>Ascomycota</taxon>
        <taxon>Pezizomycotina</taxon>
        <taxon>Eurotiomycetes</taxon>
        <taxon>Eurotiomycetidae</taxon>
        <taxon>Onygenales</taxon>
        <taxon>Nannizziopsiaceae</taxon>
        <taxon>Emydomyces</taxon>
    </lineage>
</organism>
<dbReference type="AlphaFoldDB" id="A0AAF0DFY8"/>
<dbReference type="GO" id="GO:0030479">
    <property type="term" value="C:actin cortical patch"/>
    <property type="evidence" value="ECO:0007669"/>
    <property type="project" value="TreeGrafter"/>
</dbReference>
<protein>
    <recommendedName>
        <fullName evidence="1">Phosphatidate phosphatase APP1 catalytic domain-containing protein</fullName>
    </recommendedName>
</protein>
<sequence>MFFFLSSGVFSGPASTQEFTGDSELSTLIPPPSQRQQATLLSNYEWRYALEQFNDYVESLTDDGESEDNFYLSHGALDMFSLLPTQEEILQAIDPSEANIAGTSFQTLNLPQYGNWTNEAWLLRFRGYVFTQPLISNKTIESFVSKVLGFPAWTLTEDQYLHAMQMVRGLFVLVHSNIQLSWRLIPEDGLEQTETGGDYQIWPPIRNEVIAPGLTDFAGDYDFFANLSGVLDEHLLPGDSLNELQSVYLHSNATSNAGIPISYLVPGSGLTIVSDIDDVLRVSTIYHPTEGLRNLLTRPFYPWMNMHDVFANWSQSLPDVHFHYLSTAPDQMAQSYMDFIYETYPHGSFDTRAVNFKRFRASWSARRGLLERVLQTYPQRKFILIGDNSNHDIMKNYPLLALKYPAQILCVFVRNVSASDDTFRWPYTTRYFKSLEPEKYMMFRYPTLKMAIATMNRSRSIFLSGGKASHGAHNSLQKVADV</sequence>
<gene>
    <name evidence="2" type="ORF">PRK78_003391</name>
</gene>
<dbReference type="PANTHER" id="PTHR28208">
    <property type="entry name" value="PHOSPHATIDATE PHOSPHATASE APP1"/>
    <property type="match status" value="1"/>
</dbReference>
<feature type="domain" description="Phosphatidate phosphatase APP1 catalytic" evidence="1">
    <location>
        <begin position="271"/>
        <end position="415"/>
    </location>
</feature>